<dbReference type="InterPro" id="IPR018170">
    <property type="entry name" value="Aldo/ket_reductase_CS"/>
</dbReference>
<dbReference type="PIR" id="T22567">
    <property type="entry name" value="T22567"/>
</dbReference>
<dbReference type="EMBL" id="BX284605">
    <property type="protein sequence ID" value="CAB03128.1"/>
    <property type="molecule type" value="Genomic_DNA"/>
</dbReference>
<dbReference type="InParanoid" id="P91998"/>
<sequence>MSIKLNTGYDCPLIGLGTYKIIGDQVLPVLDAALTAGYRLFDTAKVYNNEKEIGDALEILLPKHNLKREDIFITTKMHPNTVENVKKLVDESLSLLKTSYIDMYLIHYPKSFDYGDQDPMNKTLRIATWNDLWECKNAGKIRSVGVSSFEIRHLEELKDLGKNFPPCCNQVEYHPHFTREELKNYCKSEGIFFQAFSSLARHNETLLSSEIITRLAEKYHVPKTTVLLSWATSQKVGIIPKSTNPERLAQNLKTVLLEEEEVKKICNLNLDKHYVRTTGWLVL</sequence>
<feature type="binding site" evidence="5">
    <location>
        <position position="107"/>
    </location>
    <ligand>
        <name>substrate</name>
    </ligand>
</feature>
<dbReference type="Bgee" id="WBGene00009981">
    <property type="expression patterns" value="Expressed in germ line (C elegans) and 4 other cell types or tissues"/>
</dbReference>
<dbReference type="SMR" id="P91998"/>
<dbReference type="KEGG" id="cel:CELE_F53F1.3"/>
<dbReference type="Reactome" id="R-CEL-193807">
    <property type="pathway name" value="Synthesis of bile acids and bile salts via 27-hydroxycholesterol"/>
</dbReference>
<dbReference type="STRING" id="6239.F53F1.3.1"/>
<dbReference type="AGR" id="WB:WBGene00009981"/>
<feature type="active site" description="Proton donor" evidence="4">
    <location>
        <position position="47"/>
    </location>
</feature>
<evidence type="ECO:0000313" key="9">
    <source>
        <dbReference type="Proteomes" id="UP000001940"/>
    </source>
</evidence>
<keyword evidence="9" id="KW-1185">Reference proteome</keyword>
<accession>P91998</accession>
<feature type="domain" description="NADP-dependent oxidoreductase" evidence="7">
    <location>
        <begin position="14"/>
        <end position="266"/>
    </location>
</feature>
<dbReference type="Reactome" id="R-CEL-2162123">
    <property type="pathway name" value="Synthesis of Prostaglandins (PG) and Thromboxanes (TX)"/>
</dbReference>
<dbReference type="Reactome" id="R-CEL-975634">
    <property type="pathway name" value="Retinoid metabolism and transport"/>
</dbReference>
<keyword evidence="2" id="KW-0521">NADP</keyword>
<dbReference type="PANTHER" id="PTHR43827:SF3">
    <property type="entry name" value="NADP-DEPENDENT OXIDOREDUCTASE DOMAIN-CONTAINING PROTEIN"/>
    <property type="match status" value="1"/>
</dbReference>
<dbReference type="Proteomes" id="UP000001940">
    <property type="component" value="Chromosome V"/>
</dbReference>
<dbReference type="HOGENOM" id="CLU_023205_0_0_1"/>
<dbReference type="PIRSF" id="PIRSF000097">
    <property type="entry name" value="AKR"/>
    <property type="match status" value="1"/>
</dbReference>
<feature type="site" description="Lowers pKa of active site Tyr" evidence="6">
    <location>
        <position position="76"/>
    </location>
</feature>
<dbReference type="Reactome" id="R-CEL-5661270">
    <property type="pathway name" value="Formation of xylulose-5-phosphate"/>
</dbReference>
<dbReference type="FunCoup" id="P91998">
    <property type="interactions" value="168"/>
</dbReference>
<dbReference type="Reactome" id="R-CEL-156590">
    <property type="pathway name" value="Glutathione conjugation"/>
</dbReference>
<evidence type="ECO:0007829" key="11">
    <source>
        <dbReference type="PeptideAtlas" id="P91998"/>
    </source>
</evidence>
<dbReference type="PaxDb" id="6239-F53F1.3"/>
<dbReference type="SUPFAM" id="SSF51430">
    <property type="entry name" value="NAD(P)-linked oxidoreductase"/>
    <property type="match status" value="1"/>
</dbReference>
<evidence type="ECO:0000256" key="4">
    <source>
        <dbReference type="PIRSR" id="PIRSR000097-1"/>
    </source>
</evidence>
<dbReference type="PRINTS" id="PR00069">
    <property type="entry name" value="ALDKETRDTASE"/>
</dbReference>
<dbReference type="PhylomeDB" id="P91998"/>
<dbReference type="Gene3D" id="3.20.20.100">
    <property type="entry name" value="NADP-dependent oxidoreductase domain"/>
    <property type="match status" value="1"/>
</dbReference>
<dbReference type="UCSC" id="F53F1.3">
    <property type="organism name" value="c. elegans"/>
</dbReference>
<evidence type="ECO:0000256" key="5">
    <source>
        <dbReference type="PIRSR" id="PIRSR000097-2"/>
    </source>
</evidence>
<evidence type="ECO:0000256" key="6">
    <source>
        <dbReference type="PIRSR" id="PIRSR000097-3"/>
    </source>
</evidence>
<dbReference type="PROSITE" id="PS00798">
    <property type="entry name" value="ALDOKETO_REDUCTASE_1"/>
    <property type="match status" value="1"/>
</dbReference>
<name>P91998_CAEEL</name>
<dbReference type="CDD" id="cd19071">
    <property type="entry name" value="AKR_AKR1-5-like"/>
    <property type="match status" value="1"/>
</dbReference>
<dbReference type="Pfam" id="PF00248">
    <property type="entry name" value="Aldo_ket_red"/>
    <property type="match status" value="1"/>
</dbReference>
<dbReference type="InterPro" id="IPR036812">
    <property type="entry name" value="NAD(P)_OxRdtase_dom_sf"/>
</dbReference>
<dbReference type="Reactome" id="R-CEL-9757110">
    <property type="pathway name" value="Prednisone ADME"/>
</dbReference>
<reference evidence="8 9" key="1">
    <citation type="journal article" date="1998" name="Science">
        <title>Genome sequence of the nematode C. elegans: a platform for investigating biology.</title>
        <authorList>
            <consortium name="The C. elegans sequencing consortium"/>
            <person name="Sulson J.E."/>
            <person name="Waterston R."/>
        </authorList>
    </citation>
    <scope>NUCLEOTIDE SEQUENCE [LARGE SCALE GENOMIC DNA]</scope>
    <source>
        <strain evidence="8 9">Bristol N2</strain>
    </source>
</reference>
<evidence type="ECO:0000256" key="3">
    <source>
        <dbReference type="ARBA" id="ARBA00023002"/>
    </source>
</evidence>
<dbReference type="RefSeq" id="NP_506323.1">
    <property type="nucleotide sequence ID" value="NM_073922.4"/>
</dbReference>
<organism evidence="8 9">
    <name type="scientific">Caenorhabditis elegans</name>
    <dbReference type="NCBI Taxonomy" id="6239"/>
    <lineage>
        <taxon>Eukaryota</taxon>
        <taxon>Metazoa</taxon>
        <taxon>Ecdysozoa</taxon>
        <taxon>Nematoda</taxon>
        <taxon>Chromadorea</taxon>
        <taxon>Rhabditida</taxon>
        <taxon>Rhabditina</taxon>
        <taxon>Rhabditomorpha</taxon>
        <taxon>Rhabditoidea</taxon>
        <taxon>Rhabditidae</taxon>
        <taxon>Peloderinae</taxon>
        <taxon>Caenorhabditis</taxon>
    </lineage>
</organism>
<dbReference type="Reactome" id="R-CEL-193368">
    <property type="pathway name" value="Synthesis of bile acids and bile salts via 7alpha-hydroxycholesterol"/>
</dbReference>
<evidence type="ECO:0000256" key="2">
    <source>
        <dbReference type="ARBA" id="ARBA00022857"/>
    </source>
</evidence>
<dbReference type="InterPro" id="IPR023210">
    <property type="entry name" value="NADP_OxRdtase_dom"/>
</dbReference>
<dbReference type="PeptideAtlas" id="P91998"/>
<dbReference type="GeneID" id="186169"/>
<dbReference type="Reactome" id="R-CEL-193775">
    <property type="pathway name" value="Synthesis of bile acids and bile salts via 24-hydroxycholesterol"/>
</dbReference>
<comment type="similarity">
    <text evidence="1">Belongs to the aldo/keto reductase family.</text>
</comment>
<dbReference type="PANTHER" id="PTHR43827">
    <property type="entry name" value="2,5-DIKETO-D-GLUCONIC ACID REDUCTASE"/>
    <property type="match status" value="1"/>
</dbReference>
<dbReference type="FunFam" id="3.20.20.100:FF:000002">
    <property type="entry name" value="2,5-diketo-D-gluconic acid reductase A"/>
    <property type="match status" value="1"/>
</dbReference>
<dbReference type="Reactome" id="R-CEL-5365859">
    <property type="pathway name" value="RA biosynthesis pathway"/>
</dbReference>
<keyword evidence="3" id="KW-0560">Oxidoreductase</keyword>
<proteinExistence type="evidence at protein level"/>
<gene>
    <name evidence="8" type="ORF">CELE_F53F1.3</name>
    <name evidence="8 10" type="ORF">F53F1.3</name>
</gene>
<dbReference type="CTD" id="186169"/>
<dbReference type="Reactome" id="R-CEL-70221">
    <property type="pathway name" value="Glycogen breakdown (glycogenolysis)"/>
</dbReference>
<dbReference type="GO" id="GO:0004032">
    <property type="term" value="F:aldose reductase (NADPH) activity"/>
    <property type="evidence" value="ECO:0000318"/>
    <property type="project" value="GO_Central"/>
</dbReference>
<dbReference type="InterPro" id="IPR020471">
    <property type="entry name" value="AKR"/>
</dbReference>
<dbReference type="Reactome" id="R-CEL-193144">
    <property type="pathway name" value="Estrogen biosynthesis"/>
</dbReference>
<evidence type="ECO:0000313" key="8">
    <source>
        <dbReference type="EMBL" id="CAB03128.1"/>
    </source>
</evidence>
<protein>
    <submittedName>
        <fullName evidence="8">NADP-dependent oxidoreductase domain-containing protein</fullName>
    </submittedName>
</protein>
<keyword evidence="11" id="KW-1267">Proteomics identification</keyword>
<evidence type="ECO:0000256" key="1">
    <source>
        <dbReference type="ARBA" id="ARBA00007905"/>
    </source>
</evidence>
<dbReference type="GO" id="GO:0005829">
    <property type="term" value="C:cytosol"/>
    <property type="evidence" value="ECO:0000318"/>
    <property type="project" value="GO_Central"/>
</dbReference>
<evidence type="ECO:0000259" key="7">
    <source>
        <dbReference type="Pfam" id="PF00248"/>
    </source>
</evidence>
<dbReference type="WormBase" id="F53F1.3">
    <property type="protein sequence ID" value="CE10936"/>
    <property type="gene ID" value="WBGene00009981"/>
</dbReference>
<dbReference type="OMA" id="PRIHLGV"/>
<dbReference type="eggNOG" id="KOG1577">
    <property type="taxonomic scope" value="Eukaryota"/>
</dbReference>
<evidence type="ECO:0000313" key="10">
    <source>
        <dbReference type="WormBase" id="F53F1.3"/>
    </source>
</evidence>
<dbReference type="AlphaFoldDB" id="P91998"/>
<dbReference type="OrthoDB" id="416253at2759"/>